<name>A0A1T5DFB9_9BACT</name>
<dbReference type="AlphaFoldDB" id="A0A1T5DFB9"/>
<evidence type="ECO:0000313" key="3">
    <source>
        <dbReference type="Proteomes" id="UP000190897"/>
    </source>
</evidence>
<keyword evidence="1" id="KW-1133">Transmembrane helix</keyword>
<keyword evidence="1" id="KW-0812">Transmembrane</keyword>
<evidence type="ECO:0000313" key="2">
    <source>
        <dbReference type="EMBL" id="SKB70389.1"/>
    </source>
</evidence>
<keyword evidence="3" id="KW-1185">Reference proteome</keyword>
<keyword evidence="1" id="KW-0472">Membrane</keyword>
<protein>
    <submittedName>
        <fullName evidence="2">Uncharacterized protein</fullName>
    </submittedName>
</protein>
<accession>A0A1T5DFB9</accession>
<reference evidence="3" key="1">
    <citation type="submission" date="2017-02" db="EMBL/GenBank/DDBJ databases">
        <authorList>
            <person name="Varghese N."/>
            <person name="Submissions S."/>
        </authorList>
    </citation>
    <scope>NUCLEOTIDE SEQUENCE [LARGE SCALE GENOMIC DNA]</scope>
    <source>
        <strain evidence="3">DSM 22270</strain>
    </source>
</reference>
<dbReference type="EMBL" id="FUZA01000002">
    <property type="protein sequence ID" value="SKB70389.1"/>
    <property type="molecule type" value="Genomic_DNA"/>
</dbReference>
<evidence type="ECO:0000256" key="1">
    <source>
        <dbReference type="SAM" id="Phobius"/>
    </source>
</evidence>
<dbReference type="Proteomes" id="UP000190897">
    <property type="component" value="Unassembled WGS sequence"/>
</dbReference>
<sequence>MTTIINDKQISIGIRLGSMLLDHFFITMIAMVFSIYQLSIKAGCKNLGLLTLIQLLEPLHYLQMLRS</sequence>
<organism evidence="2 3">
    <name type="scientific">Dyadobacter psychrophilus</name>
    <dbReference type="NCBI Taxonomy" id="651661"/>
    <lineage>
        <taxon>Bacteria</taxon>
        <taxon>Pseudomonadati</taxon>
        <taxon>Bacteroidota</taxon>
        <taxon>Cytophagia</taxon>
        <taxon>Cytophagales</taxon>
        <taxon>Spirosomataceae</taxon>
        <taxon>Dyadobacter</taxon>
    </lineage>
</organism>
<gene>
    <name evidence="2" type="ORF">SAMN05660293_01579</name>
</gene>
<feature type="transmembrane region" description="Helical" evidence="1">
    <location>
        <begin position="12"/>
        <end position="36"/>
    </location>
</feature>
<proteinExistence type="predicted"/>